<feature type="domain" description="Teneurin-like YD-shell" evidence="4">
    <location>
        <begin position="819"/>
        <end position="940"/>
    </location>
</feature>
<dbReference type="InterPro" id="IPR006530">
    <property type="entry name" value="YD"/>
</dbReference>
<sequence length="1573" mass="172611">MAQREDSTQSFSGIQIAESVADTQKAIESGDWAAGVLGAVGTGLDALGTALDPFGAIFSAGVGWLIEHVGPVSDALDSLTGDPDEIKAHSETWKNVSAELEAINTEMKDLVKADTASWLGDAGDAYRKRSEDTANLIAAAKSAADGAADGIGTAGEVVAAVRTLVRDIIAELVGHLISWALQVVCTLGIALAWVVPQVVAEVAKVAAKIADITTKLIQAMKKLSPMLKKLGDSFGDTKKALDKIKADNSKSDGPASTNAQNAEGSGSKGDGHGGNGGTGGGPKDEGGKGDGAGSPGPAGTRSQSAGQSNTQNADRPNNKPENPERCATRSEDRPCDSTEPVDLSTGEMVMVETDLEILNPLSLVLERMYVSSYSAGRWFGLAWSSTLDQRLEVDDEHVCYFSPDGMLLVYPLPSVGEDVLPIEGPRWPLRIREDGGYSLEKPLEDEVLHFHRLGEYDWVLPLYAVEGAEGRRVDVEHRRFGPPKALQHSDGYRVEIDSENERVTAIRVVDPDNDLNVLVRKYGYDDEGRLAEVINSSGKALKYLYDDAGRLNEWQDRNGFWFRYVYAENGRVVRTVGPDGFFDSVFTYDGNVTTYKNSLGGIKELEFDDRGRIVRETDALGNTTRSEWDRFGHLLSRTDPLGRTTHYHYDSQGRARWITRPDGSVVRLFLNDAGFVESITVKDDQRSWTRSYDKPLDPFGGNVGAVPELDLDSLRSDRAESADPATDPAGVEREPTGPRPLDLFGRPREEHPPPGGRIQLGWTVDGHRSWRVDSLGNRTQWRYDPEGNEIAQVDELGGVNATEYGPFETPLVRIDETGARTTRTYDTERRLTSVTNPQGQTWRYVHDLAGRVVEEHDFDGRVLRFTYDAAGQIVRSVNGAGEQTEYLYDELGNLVEWRAPSGTTTYSYSPVGDLVRAANDDAVLEFVRDDQSRIVEEKINGRTVTFDYDSNSGVIRRRTPSGVASAWTYDENGRAVRLSFGGHSLDFVYDAAGLQIKRAMDGAVALVQSYDTEQRLTSQEVAGCAGQPALQRQYHYRPDGELIGTDDGVAGSIRYQIDPSGRVVEVIRPDRRESYSYDGLGNVVATEGLGDVESGLRRYAGNRLIAAGSVNFQHDPQGRLVQRTENPGRNWRYEWDSYDRLVAVTTPDGVVWRYRYDPVGRRIAKQRLVPNTSAVAEQVDFVWDGGTLIEQVHTDANGRRVVTTWAHHPDGEVPVAQLERDVDVQERFHLVVTDPLGTPTELVGPGGMVAWQRRTSLWGRELPNPQAVASTPLRFPGQYADLESRLNYNVYRYYDPATGRYLSQDPLGLAPAPNPIAYVTNPNSEADPLGLMPKKPGIGHGPAGNAKQTGNGGQGAKNKGGSSKETPQGSGPAKEKYLNSHEVNGKKYDVEIEAHQNKHQGKGQFISGMDNKNVSNGGATKFPEHITEQTHKEHFSKNAAEIADIKRQENLEKVKEAGDARLEAKMHREEVWQRYQRGEAGYDEIQAADRRSGDALKDEITAQKQADIIRHDGFLTNDGKLVEGGIRPNNSVDGVRYQVAGDFSGGSNNVSYHCYPGFDKTSDWNKAYGSTYK</sequence>
<evidence type="ECO:0000256" key="2">
    <source>
        <dbReference type="SAM" id="MobiDB-lite"/>
    </source>
</evidence>
<feature type="compositionally biased region" description="Basic and acidic residues" evidence="2">
    <location>
        <begin position="316"/>
        <end position="336"/>
    </location>
</feature>
<evidence type="ECO:0000256" key="1">
    <source>
        <dbReference type="ARBA" id="ARBA00022737"/>
    </source>
</evidence>
<dbReference type="NCBIfam" id="TIGR01643">
    <property type="entry name" value="YD_repeat_2x"/>
    <property type="match status" value="7"/>
</dbReference>
<dbReference type="PANTHER" id="PTHR32305">
    <property type="match status" value="1"/>
</dbReference>
<accession>A0ABP5SZE5</accession>
<dbReference type="InterPro" id="IPR050708">
    <property type="entry name" value="T6SS_VgrG/RHS"/>
</dbReference>
<feature type="compositionally biased region" description="Polar residues" evidence="2">
    <location>
        <begin position="300"/>
        <end position="315"/>
    </location>
</feature>
<keyword evidence="1" id="KW-0677">Repeat</keyword>
<dbReference type="Gene3D" id="2.180.10.10">
    <property type="entry name" value="RHS repeat-associated core"/>
    <property type="match status" value="2"/>
</dbReference>
<gene>
    <name evidence="5" type="ORF">GCM10009854_18580</name>
</gene>
<dbReference type="Pfam" id="PF25023">
    <property type="entry name" value="TEN_YD-shell"/>
    <property type="match status" value="2"/>
</dbReference>
<dbReference type="Proteomes" id="UP001501218">
    <property type="component" value="Unassembled WGS sequence"/>
</dbReference>
<feature type="region of interest" description="Disordered" evidence="2">
    <location>
        <begin position="1320"/>
        <end position="1376"/>
    </location>
</feature>
<dbReference type="NCBIfam" id="TIGR03696">
    <property type="entry name" value="Rhs_assc_core"/>
    <property type="match status" value="1"/>
</dbReference>
<feature type="domain" description="DUF6531" evidence="3">
    <location>
        <begin position="339"/>
        <end position="410"/>
    </location>
</feature>
<proteinExistence type="predicted"/>
<protein>
    <submittedName>
        <fullName evidence="5">RHS repeat-associated core domain-containing protein</fullName>
    </submittedName>
</protein>
<evidence type="ECO:0000259" key="4">
    <source>
        <dbReference type="Pfam" id="PF25023"/>
    </source>
</evidence>
<dbReference type="SUPFAM" id="SSF140453">
    <property type="entry name" value="EsxAB dimer-like"/>
    <property type="match status" value="1"/>
</dbReference>
<evidence type="ECO:0000313" key="6">
    <source>
        <dbReference type="Proteomes" id="UP001501218"/>
    </source>
</evidence>
<dbReference type="InterPro" id="IPR036689">
    <property type="entry name" value="ESAT-6-like_sf"/>
</dbReference>
<dbReference type="Pfam" id="PF05593">
    <property type="entry name" value="RHS_repeat"/>
    <property type="match status" value="2"/>
</dbReference>
<dbReference type="InterPro" id="IPR045351">
    <property type="entry name" value="DUF6531"/>
</dbReference>
<feature type="region of interest" description="Disordered" evidence="2">
    <location>
        <begin position="716"/>
        <end position="761"/>
    </location>
</feature>
<evidence type="ECO:0000313" key="5">
    <source>
        <dbReference type="EMBL" id="GAA2342243.1"/>
    </source>
</evidence>
<feature type="region of interest" description="Disordered" evidence="2">
    <location>
        <begin position="245"/>
        <end position="344"/>
    </location>
</feature>
<name>A0ABP5SZE5_9PSEU</name>
<feature type="domain" description="Teneurin-like YD-shell" evidence="4">
    <location>
        <begin position="1052"/>
        <end position="1305"/>
    </location>
</feature>
<dbReference type="InterPro" id="IPR056823">
    <property type="entry name" value="TEN-like_YD-shell"/>
</dbReference>
<keyword evidence="6" id="KW-1185">Reference proteome</keyword>
<dbReference type="PANTHER" id="PTHR32305:SF15">
    <property type="entry name" value="PROTEIN RHSA-RELATED"/>
    <property type="match status" value="1"/>
</dbReference>
<evidence type="ECO:0000259" key="3">
    <source>
        <dbReference type="Pfam" id="PF20148"/>
    </source>
</evidence>
<reference evidence="6" key="1">
    <citation type="journal article" date="2019" name="Int. J. Syst. Evol. Microbiol.">
        <title>The Global Catalogue of Microorganisms (GCM) 10K type strain sequencing project: providing services to taxonomists for standard genome sequencing and annotation.</title>
        <authorList>
            <consortium name="The Broad Institute Genomics Platform"/>
            <consortium name="The Broad Institute Genome Sequencing Center for Infectious Disease"/>
            <person name="Wu L."/>
            <person name="Ma J."/>
        </authorList>
    </citation>
    <scope>NUCLEOTIDE SEQUENCE [LARGE SCALE GENOMIC DNA]</scope>
    <source>
        <strain evidence="6">JCM 16221</strain>
    </source>
</reference>
<comment type="caution">
    <text evidence="5">The sequence shown here is derived from an EMBL/GenBank/DDBJ whole genome shotgun (WGS) entry which is preliminary data.</text>
</comment>
<organism evidence="5 6">
    <name type="scientific">Saccharopolyspora halophila</name>
    <dbReference type="NCBI Taxonomy" id="405551"/>
    <lineage>
        <taxon>Bacteria</taxon>
        <taxon>Bacillati</taxon>
        <taxon>Actinomycetota</taxon>
        <taxon>Actinomycetes</taxon>
        <taxon>Pseudonocardiales</taxon>
        <taxon>Pseudonocardiaceae</taxon>
        <taxon>Saccharopolyspora</taxon>
    </lineage>
</organism>
<dbReference type="InterPro" id="IPR031325">
    <property type="entry name" value="RHS_repeat"/>
</dbReference>
<dbReference type="Pfam" id="PF20148">
    <property type="entry name" value="DUF6531"/>
    <property type="match status" value="1"/>
</dbReference>
<feature type="compositionally biased region" description="Gly residues" evidence="2">
    <location>
        <begin position="266"/>
        <end position="281"/>
    </location>
</feature>
<dbReference type="InterPro" id="IPR022385">
    <property type="entry name" value="Rhs_assc_core"/>
</dbReference>
<dbReference type="EMBL" id="BAAARA010000004">
    <property type="protein sequence ID" value="GAA2342243.1"/>
    <property type="molecule type" value="Genomic_DNA"/>
</dbReference>